<gene>
    <name evidence="2" type="ORF">WR25_08528</name>
</gene>
<dbReference type="OrthoDB" id="286301at2759"/>
<organism evidence="2 3">
    <name type="scientific">Diploscapter pachys</name>
    <dbReference type="NCBI Taxonomy" id="2018661"/>
    <lineage>
        <taxon>Eukaryota</taxon>
        <taxon>Metazoa</taxon>
        <taxon>Ecdysozoa</taxon>
        <taxon>Nematoda</taxon>
        <taxon>Chromadorea</taxon>
        <taxon>Rhabditida</taxon>
        <taxon>Rhabditina</taxon>
        <taxon>Rhabditomorpha</taxon>
        <taxon>Rhabditoidea</taxon>
        <taxon>Rhabditidae</taxon>
        <taxon>Diploscapter</taxon>
    </lineage>
</organism>
<dbReference type="InterPro" id="IPR050904">
    <property type="entry name" value="Adhesion/Biosynth-related"/>
</dbReference>
<dbReference type="InterPro" id="IPR036378">
    <property type="entry name" value="FAS1_dom_sf"/>
</dbReference>
<dbReference type="EMBL" id="LIAE01009109">
    <property type="protein sequence ID" value="PAV71214.1"/>
    <property type="molecule type" value="Genomic_DNA"/>
</dbReference>
<dbReference type="Pfam" id="PF02469">
    <property type="entry name" value="Fasciclin"/>
    <property type="match status" value="1"/>
</dbReference>
<dbReference type="Gene3D" id="3.40.190.10">
    <property type="entry name" value="Periplasmic binding protein-like II"/>
    <property type="match status" value="2"/>
</dbReference>
<reference evidence="2 3" key="1">
    <citation type="journal article" date="2017" name="Curr. Biol.">
        <title>Genome architecture and evolution of a unichromosomal asexual nematode.</title>
        <authorList>
            <person name="Fradin H."/>
            <person name="Zegar C."/>
            <person name="Gutwein M."/>
            <person name="Lucas J."/>
            <person name="Kovtun M."/>
            <person name="Corcoran D."/>
            <person name="Baugh L.R."/>
            <person name="Kiontke K."/>
            <person name="Gunsalus K."/>
            <person name="Fitch D.H."/>
            <person name="Piano F."/>
        </authorList>
    </citation>
    <scope>NUCLEOTIDE SEQUENCE [LARGE SCALE GENOMIC DNA]</scope>
    <source>
        <strain evidence="2">PF1309</strain>
    </source>
</reference>
<evidence type="ECO:0000313" key="2">
    <source>
        <dbReference type="EMBL" id="PAV71214.1"/>
    </source>
</evidence>
<dbReference type="PANTHER" id="PTHR10900:SF77">
    <property type="entry name" value="FI19380P1"/>
    <property type="match status" value="1"/>
</dbReference>
<evidence type="ECO:0000313" key="3">
    <source>
        <dbReference type="Proteomes" id="UP000218231"/>
    </source>
</evidence>
<comment type="caution">
    <text evidence="2">The sequence shown here is derived from an EMBL/GenBank/DDBJ whole genome shotgun (WGS) entry which is preliminary data.</text>
</comment>
<feature type="domain" description="FAS1" evidence="1">
    <location>
        <begin position="111"/>
        <end position="255"/>
    </location>
</feature>
<dbReference type="SMART" id="SM00554">
    <property type="entry name" value="FAS1"/>
    <property type="match status" value="1"/>
</dbReference>
<evidence type="ECO:0000259" key="1">
    <source>
        <dbReference type="PROSITE" id="PS50213"/>
    </source>
</evidence>
<dbReference type="AlphaFoldDB" id="A0A2A2KB44"/>
<dbReference type="Proteomes" id="UP000218231">
    <property type="component" value="Unassembled WGS sequence"/>
</dbReference>
<dbReference type="Pfam" id="PF03466">
    <property type="entry name" value="LysR_substrate"/>
    <property type="match status" value="1"/>
</dbReference>
<sequence>MLGTSLHTIVQMVDNGLGMTMLPEMALKAGILDHTNIVAKPLDADNAVRRIALVWRRASPREKDFQLLAEALAEARLAGCVPPATAPVVAPPPVVSAPAPVAVDPSRMESEATIAQSVATTPGLTTLARELRVAELDPLLAGNGPYTLFAPTDMAFTRLAPGIAGDLLAPENRPTLVALLRYHIVPGTMTTEQLEARIAAGGGRATLTTLGGQPLTATMTGDVITLTSASGNRSYVEAADVAQANGVIHVVNGVLVPRLP</sequence>
<name>A0A2A2KB44_9BILA</name>
<dbReference type="InterPro" id="IPR000782">
    <property type="entry name" value="FAS1_domain"/>
</dbReference>
<dbReference type="STRING" id="2018661.A0A2A2KB44"/>
<protein>
    <recommendedName>
        <fullName evidence="1">FAS1 domain-containing protein</fullName>
    </recommendedName>
</protein>
<dbReference type="PANTHER" id="PTHR10900">
    <property type="entry name" value="PERIOSTIN-RELATED"/>
    <property type="match status" value="1"/>
</dbReference>
<dbReference type="PROSITE" id="PS50213">
    <property type="entry name" value="FAS1"/>
    <property type="match status" value="1"/>
</dbReference>
<dbReference type="InterPro" id="IPR005119">
    <property type="entry name" value="LysR_subst-bd"/>
</dbReference>
<dbReference type="SUPFAM" id="SSF82153">
    <property type="entry name" value="FAS1 domain"/>
    <property type="match status" value="1"/>
</dbReference>
<proteinExistence type="predicted"/>
<accession>A0A2A2KB44</accession>
<dbReference type="Gene3D" id="2.30.180.10">
    <property type="entry name" value="FAS1 domain"/>
    <property type="match status" value="1"/>
</dbReference>
<dbReference type="SUPFAM" id="SSF53850">
    <property type="entry name" value="Periplasmic binding protein-like II"/>
    <property type="match status" value="1"/>
</dbReference>
<keyword evidence="3" id="KW-1185">Reference proteome</keyword>